<organism evidence="3 4">
    <name type="scientific">Aminobacter anthyllidis</name>
    <dbReference type="NCBI Taxonomy" id="1035067"/>
    <lineage>
        <taxon>Bacteria</taxon>
        <taxon>Pseudomonadati</taxon>
        <taxon>Pseudomonadota</taxon>
        <taxon>Alphaproteobacteria</taxon>
        <taxon>Hyphomicrobiales</taxon>
        <taxon>Phyllobacteriaceae</taxon>
        <taxon>Aminobacter</taxon>
    </lineage>
</organism>
<dbReference type="InterPro" id="IPR001296">
    <property type="entry name" value="Glyco_trans_1"/>
</dbReference>
<gene>
    <name evidence="3" type="ORF">J1C56_27605</name>
</gene>
<sequence length="354" mass="37841">METITCNLAVELARHDHTVGITCLQSEGGPLALKLRDAGVEVRLVQCPGVRSNFLPYSLLKSHFANRSPDVVHAHNGVWAKAAVAARAAHVPAVVKTLHGFALGEPRYYDALRWWASRYTDYIVAVSEPLKRHLITSCKVASSKICLLPNGIDIVRFAPGRSDGYLRRRLGVSDTTPLVGCIARLDPVKNHAALISAFPRVSALCPDAHLVIVGDGPLRAELENQVHAMGLGDIVHFTGELADPVVIYRDLDVFALASIYEGTSISILEALATGVPVVATNVGGNFALLDSGGCGLLVGPNDSRALADAIASILLNPRLGEKLAAGGRAWVMSSYSLEAMVGKYESLYHDLVKT</sequence>
<reference evidence="3" key="1">
    <citation type="journal article" date="2021" name="Microorganisms">
        <title>Phylogenomic Reconstruction and Metabolic Potential of the Genus Aminobacter.</title>
        <authorList>
            <person name="Artuso I."/>
            <person name="Turrini P."/>
            <person name="Pirolo M."/>
            <person name="Lugli G.A."/>
            <person name="Ventura M."/>
            <person name="Visca P."/>
        </authorList>
    </citation>
    <scope>NUCLEOTIDE SEQUENCE</scope>
    <source>
        <strain evidence="3">LMG 26462</strain>
    </source>
</reference>
<evidence type="ECO:0000259" key="2">
    <source>
        <dbReference type="Pfam" id="PF13439"/>
    </source>
</evidence>
<proteinExistence type="predicted"/>
<accession>A0A9X1AGR7</accession>
<dbReference type="Pfam" id="PF13439">
    <property type="entry name" value="Glyco_transf_4"/>
    <property type="match status" value="1"/>
</dbReference>
<evidence type="ECO:0000313" key="3">
    <source>
        <dbReference type="EMBL" id="MBT1159343.1"/>
    </source>
</evidence>
<feature type="domain" description="Glycosyl transferase family 1" evidence="1">
    <location>
        <begin position="167"/>
        <end position="329"/>
    </location>
</feature>
<dbReference type="PANTHER" id="PTHR12526:SF635">
    <property type="entry name" value="GLYCOSYL TRANSFERASE GROUP 1"/>
    <property type="match status" value="1"/>
</dbReference>
<dbReference type="InterPro" id="IPR028098">
    <property type="entry name" value="Glyco_trans_4-like_N"/>
</dbReference>
<dbReference type="Pfam" id="PF00534">
    <property type="entry name" value="Glycos_transf_1"/>
    <property type="match status" value="1"/>
</dbReference>
<dbReference type="EMBL" id="JAFLWW010000011">
    <property type="protein sequence ID" value="MBT1159343.1"/>
    <property type="molecule type" value="Genomic_DNA"/>
</dbReference>
<dbReference type="PANTHER" id="PTHR12526">
    <property type="entry name" value="GLYCOSYLTRANSFERASE"/>
    <property type="match status" value="1"/>
</dbReference>
<name>A0A9X1AGR7_9HYPH</name>
<comment type="caution">
    <text evidence="3">The sequence shown here is derived from an EMBL/GenBank/DDBJ whole genome shotgun (WGS) entry which is preliminary data.</text>
</comment>
<evidence type="ECO:0000259" key="1">
    <source>
        <dbReference type="Pfam" id="PF00534"/>
    </source>
</evidence>
<dbReference type="RefSeq" id="WP_214393196.1">
    <property type="nucleotide sequence ID" value="NZ_JAFLWW010000011.1"/>
</dbReference>
<dbReference type="SUPFAM" id="SSF53756">
    <property type="entry name" value="UDP-Glycosyltransferase/glycogen phosphorylase"/>
    <property type="match status" value="1"/>
</dbReference>
<protein>
    <submittedName>
        <fullName evidence="3">Glycosyltransferase family 4 protein</fullName>
    </submittedName>
</protein>
<dbReference type="AlphaFoldDB" id="A0A9X1AGR7"/>
<reference evidence="3" key="2">
    <citation type="submission" date="2021-03" db="EMBL/GenBank/DDBJ databases">
        <authorList>
            <person name="Artuso I."/>
            <person name="Turrini P."/>
            <person name="Pirolo M."/>
            <person name="Lugli G.A."/>
            <person name="Ventura M."/>
            <person name="Visca P."/>
        </authorList>
    </citation>
    <scope>NUCLEOTIDE SEQUENCE</scope>
    <source>
        <strain evidence="3">LMG 26462</strain>
    </source>
</reference>
<feature type="domain" description="Glycosyltransferase subfamily 4-like N-terminal" evidence="2">
    <location>
        <begin position="1"/>
        <end position="154"/>
    </location>
</feature>
<dbReference type="Gene3D" id="3.40.50.2000">
    <property type="entry name" value="Glycogen Phosphorylase B"/>
    <property type="match status" value="2"/>
</dbReference>
<dbReference type="CDD" id="cd03801">
    <property type="entry name" value="GT4_PimA-like"/>
    <property type="match status" value="1"/>
</dbReference>
<evidence type="ECO:0000313" key="4">
    <source>
        <dbReference type="Proteomes" id="UP001138921"/>
    </source>
</evidence>
<keyword evidence="4" id="KW-1185">Reference proteome</keyword>
<dbReference type="GO" id="GO:0016757">
    <property type="term" value="F:glycosyltransferase activity"/>
    <property type="evidence" value="ECO:0007669"/>
    <property type="project" value="InterPro"/>
</dbReference>
<dbReference type="Proteomes" id="UP001138921">
    <property type="component" value="Unassembled WGS sequence"/>
</dbReference>